<name>W4V4V8_9FIRM</name>
<comment type="caution">
    <text evidence="1">The sequence shown here is derived from an EMBL/GenBank/DDBJ whole genome shotgun (WGS) entry which is preliminary data.</text>
</comment>
<keyword evidence="2" id="KW-1185">Reference proteome</keyword>
<dbReference type="RefSeq" id="WP_243467197.1">
    <property type="nucleotide sequence ID" value="NZ_BAVR01000010.1"/>
</dbReference>
<organism evidence="1 2">
    <name type="scientific">Acetivibrio straminisolvens JCM 21531</name>
    <dbReference type="NCBI Taxonomy" id="1294263"/>
    <lineage>
        <taxon>Bacteria</taxon>
        <taxon>Bacillati</taxon>
        <taxon>Bacillota</taxon>
        <taxon>Clostridia</taxon>
        <taxon>Eubacteriales</taxon>
        <taxon>Oscillospiraceae</taxon>
        <taxon>Acetivibrio</taxon>
    </lineage>
</organism>
<dbReference type="STRING" id="1294263.JCM21531_1193"/>
<evidence type="ECO:0000313" key="1">
    <source>
        <dbReference type="EMBL" id="GAE87794.1"/>
    </source>
</evidence>
<evidence type="ECO:0008006" key="3">
    <source>
        <dbReference type="Google" id="ProtNLM"/>
    </source>
</evidence>
<dbReference type="EMBL" id="BAVR01000010">
    <property type="protein sequence ID" value="GAE87794.1"/>
    <property type="molecule type" value="Genomic_DNA"/>
</dbReference>
<proteinExistence type="predicted"/>
<sequence length="95" mass="11597">MVFTSGVLIHISPDNINRVLDEIYRCTKEYIWGLEYYADEYTEINYRGNDNLLWKTNFSKLYLDRFPELELVKEEKFKYLNNDNVDVMFLLRKKK</sequence>
<dbReference type="Proteomes" id="UP000019109">
    <property type="component" value="Unassembled WGS sequence"/>
</dbReference>
<reference evidence="1" key="1">
    <citation type="journal article" date="2014" name="Genome Announc.">
        <title>Draft Genome Sequence of Clostridium straminisolvens Strain JCM 21531T, Isolated from a Cellulose-Degrading Bacterial Community.</title>
        <authorList>
            <person name="Yuki M."/>
            <person name="Oshima K."/>
            <person name="Suda W."/>
            <person name="Sakamoto M."/>
            <person name="Kitamura K."/>
            <person name="Iida T."/>
            <person name="Hattori M."/>
            <person name="Ohkuma M."/>
        </authorList>
    </citation>
    <scope>NUCLEOTIDE SEQUENCE [LARGE SCALE GENOMIC DNA]</scope>
    <source>
        <strain evidence="1">JCM 21531</strain>
    </source>
</reference>
<accession>W4V4V8</accession>
<gene>
    <name evidence="1" type="ORF">JCM21531_1193</name>
</gene>
<protein>
    <recommendedName>
        <fullName evidence="3">Methyltransferase</fullName>
    </recommendedName>
</protein>
<dbReference type="AlphaFoldDB" id="W4V4V8"/>
<evidence type="ECO:0000313" key="2">
    <source>
        <dbReference type="Proteomes" id="UP000019109"/>
    </source>
</evidence>